<reference evidence="5 6" key="1">
    <citation type="journal article" date="2013" name="Nature">
        <title>The genomes of four tapeworm species reveal adaptations to parasitism.</title>
        <authorList>
            <person name="Tsai I.J."/>
            <person name="Zarowiecki M."/>
            <person name="Holroyd N."/>
            <person name="Garciarrubio A."/>
            <person name="Sanchez-Flores A."/>
            <person name="Brooks K.L."/>
            <person name="Tracey A."/>
            <person name="Bobes R.J."/>
            <person name="Fragoso G."/>
            <person name="Sciutto E."/>
            <person name="Aslett M."/>
            <person name="Beasley H."/>
            <person name="Bennett H.M."/>
            <person name="Cai J."/>
            <person name="Camicia F."/>
            <person name="Clark R."/>
            <person name="Cucher M."/>
            <person name="De Silva N."/>
            <person name="Day T.A."/>
            <person name="Deplazes P."/>
            <person name="Estrada K."/>
            <person name="Fernandez C."/>
            <person name="Holland P.W."/>
            <person name="Hou J."/>
            <person name="Hu S."/>
            <person name="Huckvale T."/>
            <person name="Hung S.S."/>
            <person name="Kamenetzky L."/>
            <person name="Keane J.A."/>
            <person name="Kiss F."/>
            <person name="Koziol U."/>
            <person name="Lambert O."/>
            <person name="Liu K."/>
            <person name="Luo X."/>
            <person name="Luo Y."/>
            <person name="Macchiaroli N."/>
            <person name="Nichol S."/>
            <person name="Paps J."/>
            <person name="Parkinson J."/>
            <person name="Pouchkina-Stantcheva N."/>
            <person name="Riddiford N."/>
            <person name="Rosenzvit M."/>
            <person name="Salinas G."/>
            <person name="Wasmuth J.D."/>
            <person name="Zamanian M."/>
            <person name="Zheng Y."/>
            <person name="Cai X."/>
            <person name="Soberon X."/>
            <person name="Olson P.D."/>
            <person name="Laclette J.P."/>
            <person name="Brehm K."/>
            <person name="Berriman M."/>
            <person name="Garciarrubio A."/>
            <person name="Bobes R.J."/>
            <person name="Fragoso G."/>
            <person name="Sanchez-Flores A."/>
            <person name="Estrada K."/>
            <person name="Cevallos M.A."/>
            <person name="Morett E."/>
            <person name="Gonzalez V."/>
            <person name="Portillo T."/>
            <person name="Ochoa-Leyva A."/>
            <person name="Jose M.V."/>
            <person name="Sciutto E."/>
            <person name="Landa A."/>
            <person name="Jimenez L."/>
            <person name="Valdes V."/>
            <person name="Carrero J.C."/>
            <person name="Larralde C."/>
            <person name="Morales-Montor J."/>
            <person name="Limon-Lason J."/>
            <person name="Soberon X."/>
            <person name="Laclette J.P."/>
        </authorList>
    </citation>
    <scope>NUCLEOTIDE SEQUENCE [LARGE SCALE GENOMIC DNA]</scope>
</reference>
<dbReference type="WBParaSite" id="EgrG_000075900">
    <property type="protein sequence ID" value="EgrG_000075900"/>
    <property type="gene ID" value="EgrG_000075900"/>
</dbReference>
<evidence type="ECO:0000259" key="4">
    <source>
        <dbReference type="SMART" id="SM00322"/>
    </source>
</evidence>
<dbReference type="InterPro" id="IPR004088">
    <property type="entry name" value="KH_dom_type_1"/>
</dbReference>
<dbReference type="InterPro" id="IPR047554">
    <property type="entry name" value="BICC1_KH-I_rpt2"/>
</dbReference>
<dbReference type="OrthoDB" id="271862at2759"/>
<dbReference type="InterPro" id="IPR004087">
    <property type="entry name" value="KH_dom"/>
</dbReference>
<dbReference type="Pfam" id="PF00013">
    <property type="entry name" value="KH_1"/>
    <property type="match status" value="1"/>
</dbReference>
<name>A0A068WW97_ECHGR</name>
<evidence type="ECO:0000256" key="3">
    <source>
        <dbReference type="SAM" id="Phobius"/>
    </source>
</evidence>
<reference evidence="5" key="2">
    <citation type="submission" date="2014-06" db="EMBL/GenBank/DDBJ databases">
        <authorList>
            <person name="Aslett M."/>
        </authorList>
    </citation>
    <scope>NUCLEOTIDE SEQUENCE</scope>
</reference>
<keyword evidence="1" id="KW-0677">Repeat</keyword>
<organism evidence="5">
    <name type="scientific">Echinococcus granulosus</name>
    <name type="common">Hydatid tapeworm</name>
    <dbReference type="NCBI Taxonomy" id="6210"/>
    <lineage>
        <taxon>Eukaryota</taxon>
        <taxon>Metazoa</taxon>
        <taxon>Spiralia</taxon>
        <taxon>Lophotrochozoa</taxon>
        <taxon>Platyhelminthes</taxon>
        <taxon>Cestoda</taxon>
        <taxon>Eucestoda</taxon>
        <taxon>Cyclophyllidea</taxon>
        <taxon>Taeniidae</taxon>
        <taxon>Echinococcus</taxon>
        <taxon>Echinococcus granulosus group</taxon>
    </lineage>
</organism>
<dbReference type="SUPFAM" id="SSF54791">
    <property type="entry name" value="Eukaryotic type KH-domain (KH-domain type I)"/>
    <property type="match status" value="1"/>
</dbReference>
<accession>A0A068WW97</accession>
<evidence type="ECO:0000313" key="7">
    <source>
        <dbReference type="WBParaSite" id="EgrG_000075900"/>
    </source>
</evidence>
<evidence type="ECO:0000256" key="1">
    <source>
        <dbReference type="ARBA" id="ARBA00022737"/>
    </source>
</evidence>
<protein>
    <submittedName>
        <fullName evidence="5 7">Protein bicaudal C 1</fullName>
    </submittedName>
</protein>
<dbReference type="PANTHER" id="PTHR10627">
    <property type="entry name" value="SCP160"/>
    <property type="match status" value="1"/>
</dbReference>
<keyword evidence="3" id="KW-1133">Transmembrane helix</keyword>
<evidence type="ECO:0000313" key="6">
    <source>
        <dbReference type="Proteomes" id="UP000492820"/>
    </source>
</evidence>
<keyword evidence="3" id="KW-0472">Membrane</keyword>
<feature type="domain" description="K Homology" evidence="4">
    <location>
        <begin position="53"/>
        <end position="127"/>
    </location>
</feature>
<gene>
    <name evidence="5" type="ORF">EgrG_000075900</name>
</gene>
<dbReference type="Gene3D" id="3.30.310.270">
    <property type="match status" value="1"/>
</dbReference>
<dbReference type="SMART" id="SM00322">
    <property type="entry name" value="KH"/>
    <property type="match status" value="1"/>
</dbReference>
<dbReference type="PANTHER" id="PTHR10627:SF69">
    <property type="entry name" value="PROTEIN BICAUDAL C"/>
    <property type="match status" value="1"/>
</dbReference>
<dbReference type="GO" id="GO:0005737">
    <property type="term" value="C:cytoplasm"/>
    <property type="evidence" value="ECO:0007669"/>
    <property type="project" value="TreeGrafter"/>
</dbReference>
<dbReference type="EMBL" id="LK028585">
    <property type="protein sequence ID" value="CDS21906.1"/>
    <property type="molecule type" value="Genomic_DNA"/>
</dbReference>
<evidence type="ECO:0000313" key="5">
    <source>
        <dbReference type="EMBL" id="CDS21906.1"/>
    </source>
</evidence>
<keyword evidence="2" id="KW-0694">RNA-binding</keyword>
<reference evidence="7" key="3">
    <citation type="submission" date="2020-10" db="UniProtKB">
        <authorList>
            <consortium name="WormBaseParasite"/>
        </authorList>
    </citation>
    <scope>IDENTIFICATION</scope>
</reference>
<dbReference type="CDD" id="cd22421">
    <property type="entry name" value="KH-I_BICC1_rpt2"/>
    <property type="match status" value="1"/>
</dbReference>
<feature type="transmembrane region" description="Helical" evidence="3">
    <location>
        <begin position="671"/>
        <end position="689"/>
    </location>
</feature>
<dbReference type="InterPro" id="IPR036612">
    <property type="entry name" value="KH_dom_type_1_sf"/>
</dbReference>
<dbReference type="Proteomes" id="UP000492820">
    <property type="component" value="Unassembled WGS sequence"/>
</dbReference>
<keyword evidence="3" id="KW-0812">Transmembrane</keyword>
<dbReference type="PROSITE" id="PS50084">
    <property type="entry name" value="KH_TYPE_1"/>
    <property type="match status" value="1"/>
</dbReference>
<dbReference type="AlphaFoldDB" id="A0A068WW97"/>
<dbReference type="GO" id="GO:0003723">
    <property type="term" value="F:RNA binding"/>
    <property type="evidence" value="ECO:0007669"/>
    <property type="project" value="UniProtKB-UniRule"/>
</dbReference>
<evidence type="ECO:0000256" key="2">
    <source>
        <dbReference type="PROSITE-ProRule" id="PRU00117"/>
    </source>
</evidence>
<sequence length="694" mass="77711">MPKKSAKTHDEGDKYLRIPRACEKKAINEATEPVLMGEAVTTGLTCPAVAIEDRVTMKLDVAHTEHSHLIGKGGHCVKAMMLETQCHIHFPDSNRAPNVVEKSNQVSISGQSADVERARKRIRQMLPLVYIFTIQNSSPHALTLYRTSYIVQHLEAKFSVEVTYRHYFAFPLADLTFRHHPHAKYLASSSTIVVSVRGLALFAQHVIEATKTLLEHHFGRMAEHTNVWMTLDVEPKHQFIMQNHMAPRSLVEVIHESTGAWVWFPQESPFTNTITSSITTISPCPSPLSRSPRRSGFYAPRLCPTPSLPTSSISLSQRPEARTMITIFGSVNGCFVARQTLMTLLPVTLIAEISSEEALILSRIDYSTYKSSNDVSISFRAKPRHSFRQSLVLKTNEANVNSLYAVLANLNLIMHSRGRSKFFLLSLQAEYEVKNRYLPLMEEVQKGVATLPPLEACMTPSLNEKGVASGLEKEASLRRQRWRYPVLGGSFATWASESRSPSPKSPILRPPISLENGDMTSPNTDHFAMPSAVNYEAPPNETMMNENRELKGSLKSGKSEDDALSEDSMWLKLSTLWQQKESRVAQDEPLLCCTTNHCATVDSPPWYSTRNLCSGLFLNAWNGKSGGKTSLLSESEIRPWTTESPPTLESTTKEPLHCADMSQTTTTVDNFRTTIVVFYIFVLLNYALLQKKNL</sequence>
<proteinExistence type="predicted"/>